<dbReference type="AlphaFoldDB" id="A0A1G7TU77"/>
<dbReference type="RefSeq" id="WP_089874458.1">
    <property type="nucleotide sequence ID" value="NZ_FNBH01000004.1"/>
</dbReference>
<keyword evidence="2" id="KW-1185">Reference proteome</keyword>
<gene>
    <name evidence="1" type="ORF">SAMN05421825_3222</name>
</gene>
<proteinExistence type="predicted"/>
<dbReference type="OrthoDB" id="1263809at2"/>
<protein>
    <submittedName>
        <fullName evidence="1">Uncharacterized protein</fullName>
    </submittedName>
</protein>
<evidence type="ECO:0000313" key="2">
    <source>
        <dbReference type="Proteomes" id="UP000199203"/>
    </source>
</evidence>
<dbReference type="STRING" id="454006.SAMN05421825_3222"/>
<dbReference type="Proteomes" id="UP000199203">
    <property type="component" value="Unassembled WGS sequence"/>
</dbReference>
<reference evidence="2" key="1">
    <citation type="submission" date="2016-10" db="EMBL/GenBank/DDBJ databases">
        <authorList>
            <person name="Varghese N."/>
            <person name="Submissions S."/>
        </authorList>
    </citation>
    <scope>NUCLEOTIDE SEQUENCE [LARGE SCALE GENOMIC DNA]</scope>
    <source>
        <strain evidence="2">DSM 19684</strain>
    </source>
</reference>
<sequence>MIRKNTDSRSPLGMTKKEVVEEFGKGLNSYTDDIWHYKLSKTWWGLKTIMFLEFENNMVSAKYIKHVFKENKRLQEK</sequence>
<dbReference type="EMBL" id="FNBH01000004">
    <property type="protein sequence ID" value="SDG38805.1"/>
    <property type="molecule type" value="Genomic_DNA"/>
</dbReference>
<organism evidence="1 2">
    <name type="scientific">Epilithonimonas hungarica</name>
    <dbReference type="NCBI Taxonomy" id="454006"/>
    <lineage>
        <taxon>Bacteria</taxon>
        <taxon>Pseudomonadati</taxon>
        <taxon>Bacteroidota</taxon>
        <taxon>Flavobacteriia</taxon>
        <taxon>Flavobacteriales</taxon>
        <taxon>Weeksellaceae</taxon>
        <taxon>Chryseobacterium group</taxon>
        <taxon>Epilithonimonas</taxon>
    </lineage>
</organism>
<evidence type="ECO:0000313" key="1">
    <source>
        <dbReference type="EMBL" id="SDG38805.1"/>
    </source>
</evidence>
<name>A0A1G7TU77_9FLAO</name>
<accession>A0A1G7TU77</accession>